<accession>A0ABQ9JZD4</accession>
<evidence type="ECO:0000313" key="8">
    <source>
        <dbReference type="EMBL" id="KAJ8982610.1"/>
    </source>
</evidence>
<evidence type="ECO:0000313" key="9">
    <source>
        <dbReference type="Proteomes" id="UP001162164"/>
    </source>
</evidence>
<dbReference type="PROSITE" id="PS50850">
    <property type="entry name" value="MFS"/>
    <property type="match status" value="1"/>
</dbReference>
<dbReference type="PRINTS" id="PR00171">
    <property type="entry name" value="SUGRTRNSPORT"/>
</dbReference>
<keyword evidence="4 6" id="KW-0472">Membrane</keyword>
<keyword evidence="9" id="KW-1185">Reference proteome</keyword>
<dbReference type="Gene3D" id="1.20.1250.20">
    <property type="entry name" value="MFS general substrate transporter like domains"/>
    <property type="match status" value="1"/>
</dbReference>
<feature type="transmembrane region" description="Helical" evidence="6">
    <location>
        <begin position="177"/>
        <end position="195"/>
    </location>
</feature>
<evidence type="ECO:0000256" key="4">
    <source>
        <dbReference type="ARBA" id="ARBA00023136"/>
    </source>
</evidence>
<feature type="domain" description="Major facilitator superfamily (MFS) profile" evidence="7">
    <location>
        <begin position="22"/>
        <end position="448"/>
    </location>
</feature>
<feature type="transmembrane region" description="Helical" evidence="6">
    <location>
        <begin position="322"/>
        <end position="342"/>
    </location>
</feature>
<dbReference type="PANTHER" id="PTHR48021">
    <property type="match status" value="1"/>
</dbReference>
<dbReference type="SUPFAM" id="SSF103473">
    <property type="entry name" value="MFS general substrate transporter"/>
    <property type="match status" value="1"/>
</dbReference>
<reference evidence="8" key="1">
    <citation type="journal article" date="2023" name="Insect Mol. Biol.">
        <title>Genome sequencing provides insights into the evolution of gene families encoding plant cell wall-degrading enzymes in longhorned beetles.</title>
        <authorList>
            <person name="Shin N.R."/>
            <person name="Okamura Y."/>
            <person name="Kirsch R."/>
            <person name="Pauchet Y."/>
        </authorList>
    </citation>
    <scope>NUCLEOTIDE SEQUENCE</scope>
    <source>
        <strain evidence="8">MMC_N1</strain>
    </source>
</reference>
<evidence type="ECO:0000256" key="5">
    <source>
        <dbReference type="ARBA" id="ARBA00023180"/>
    </source>
</evidence>
<keyword evidence="5" id="KW-0325">Glycoprotein</keyword>
<dbReference type="InterPro" id="IPR050549">
    <property type="entry name" value="MFS_Trehalose_Transporter"/>
</dbReference>
<comment type="subcellular location">
    <subcellularLocation>
        <location evidence="1">Membrane</location>
        <topology evidence="1">Multi-pass membrane protein</topology>
    </subcellularLocation>
</comment>
<dbReference type="InterPro" id="IPR003663">
    <property type="entry name" value="Sugar/inositol_transpt"/>
</dbReference>
<feature type="transmembrane region" description="Helical" evidence="6">
    <location>
        <begin position="61"/>
        <end position="79"/>
    </location>
</feature>
<feature type="transmembrane region" description="Helical" evidence="6">
    <location>
        <begin position="150"/>
        <end position="171"/>
    </location>
</feature>
<evidence type="ECO:0000256" key="1">
    <source>
        <dbReference type="ARBA" id="ARBA00004141"/>
    </source>
</evidence>
<dbReference type="InterPro" id="IPR005828">
    <property type="entry name" value="MFS_sugar_transport-like"/>
</dbReference>
<feature type="transmembrane region" description="Helical" evidence="6">
    <location>
        <begin position="296"/>
        <end position="315"/>
    </location>
</feature>
<dbReference type="Proteomes" id="UP001162164">
    <property type="component" value="Unassembled WGS sequence"/>
</dbReference>
<keyword evidence="3 6" id="KW-1133">Transmembrane helix</keyword>
<protein>
    <recommendedName>
        <fullName evidence="7">Major facilitator superfamily (MFS) profile domain-containing protein</fullName>
    </recommendedName>
</protein>
<evidence type="ECO:0000256" key="6">
    <source>
        <dbReference type="SAM" id="Phobius"/>
    </source>
</evidence>
<feature type="transmembrane region" description="Helical" evidence="6">
    <location>
        <begin position="357"/>
        <end position="382"/>
    </location>
</feature>
<comment type="caution">
    <text evidence="8">The sequence shown here is derived from an EMBL/GenBank/DDBJ whole genome shotgun (WGS) entry which is preliminary data.</text>
</comment>
<feature type="transmembrane region" description="Helical" evidence="6">
    <location>
        <begin position="91"/>
        <end position="111"/>
    </location>
</feature>
<feature type="transmembrane region" description="Helical" evidence="6">
    <location>
        <begin position="117"/>
        <end position="138"/>
    </location>
</feature>
<dbReference type="PANTHER" id="PTHR48021:SF46">
    <property type="entry name" value="MAJOR FACILITATOR SUPERFAMILY (MFS) PROFILE DOMAIN-CONTAINING PROTEIN"/>
    <property type="match status" value="1"/>
</dbReference>
<gene>
    <name evidence="8" type="ORF">NQ317_005082</name>
</gene>
<feature type="transmembrane region" description="Helical" evidence="6">
    <location>
        <begin position="256"/>
        <end position="284"/>
    </location>
</feature>
<dbReference type="InterPro" id="IPR036259">
    <property type="entry name" value="MFS_trans_sf"/>
</dbReference>
<evidence type="ECO:0000256" key="3">
    <source>
        <dbReference type="ARBA" id="ARBA00022989"/>
    </source>
</evidence>
<dbReference type="EMBL" id="JAPWTJ010000117">
    <property type="protein sequence ID" value="KAJ8982610.1"/>
    <property type="molecule type" value="Genomic_DNA"/>
</dbReference>
<organism evidence="8 9">
    <name type="scientific">Molorchus minor</name>
    <dbReference type="NCBI Taxonomy" id="1323400"/>
    <lineage>
        <taxon>Eukaryota</taxon>
        <taxon>Metazoa</taxon>
        <taxon>Ecdysozoa</taxon>
        <taxon>Arthropoda</taxon>
        <taxon>Hexapoda</taxon>
        <taxon>Insecta</taxon>
        <taxon>Pterygota</taxon>
        <taxon>Neoptera</taxon>
        <taxon>Endopterygota</taxon>
        <taxon>Coleoptera</taxon>
        <taxon>Polyphaga</taxon>
        <taxon>Cucujiformia</taxon>
        <taxon>Chrysomeloidea</taxon>
        <taxon>Cerambycidae</taxon>
        <taxon>Lamiinae</taxon>
        <taxon>Monochamini</taxon>
        <taxon>Molorchus</taxon>
    </lineage>
</organism>
<evidence type="ECO:0000259" key="7">
    <source>
        <dbReference type="PROSITE" id="PS50850"/>
    </source>
</evidence>
<name>A0ABQ9JZD4_9CUCU</name>
<evidence type="ECO:0000256" key="2">
    <source>
        <dbReference type="ARBA" id="ARBA00022692"/>
    </source>
</evidence>
<keyword evidence="2 6" id="KW-0812">Transmembrane</keyword>
<feature type="transmembrane region" description="Helical" evidence="6">
    <location>
        <begin position="20"/>
        <end position="41"/>
    </location>
</feature>
<feature type="transmembrane region" description="Helical" evidence="6">
    <location>
        <begin position="426"/>
        <end position="444"/>
    </location>
</feature>
<feature type="transmembrane region" description="Helical" evidence="6">
    <location>
        <begin position="394"/>
        <end position="414"/>
    </location>
</feature>
<proteinExistence type="predicted"/>
<dbReference type="InterPro" id="IPR020846">
    <property type="entry name" value="MFS_dom"/>
</dbReference>
<sequence>MVAKIVVENHQESGKTWPQYLAVLSALFAIFNSGIHFGWPSPSVPKILSEEYVFNVTVEEASYITIIGPVGDLFGSIIYPAIVDRIGRKNTILLIAVPQILSMTMIYLSFYSKILLYAARFTGGLAEAACFTIIPLYIGEVCEPRIRGRLGSLFSTVLTVGMLAVNVVGSYLNMHTAALIFATLPVLFLIIFSQMPESPSYLIMKSKVVEAEDCLRKLRRKENVDDELKILMNDVNRQMSEPGRYRDLYTIKSNRLACVVMFTLRIIQQFSGVSAFALYMQVLFDKSTTILPKETASITICIIQLISNLTGVLVVDRTGRKPLLVLSCIGCSLTLFFEAIYFTLQDYTVVEVSNFDYLPLVGIVVFTVTFTVGLGNVVNLMIGEMFSSSIKAKASCLMNVIFAITMTFGTKFFQYTSDTISMCVPFYVYGICQVLGAVFCVVYVPETKGKTLEEIQLKLKEK</sequence>
<dbReference type="Pfam" id="PF00083">
    <property type="entry name" value="Sugar_tr"/>
    <property type="match status" value="1"/>
</dbReference>